<dbReference type="EMBL" id="JBDNCH010000004">
    <property type="protein sequence ID" value="MEN9063254.1"/>
    <property type="molecule type" value="Genomic_DNA"/>
</dbReference>
<dbReference type="PROSITE" id="PS50943">
    <property type="entry name" value="HTH_CROC1"/>
    <property type="match status" value="1"/>
</dbReference>
<dbReference type="GO" id="GO:0003677">
    <property type="term" value="F:DNA binding"/>
    <property type="evidence" value="ECO:0007669"/>
    <property type="project" value="UniProtKB-KW"/>
</dbReference>
<dbReference type="PANTHER" id="PTHR46797">
    <property type="entry name" value="HTH-TYPE TRANSCRIPTIONAL REGULATOR"/>
    <property type="match status" value="1"/>
</dbReference>
<comment type="caution">
    <text evidence="3">The sequence shown here is derived from an EMBL/GenBank/DDBJ whole genome shotgun (WGS) entry which is preliminary data.</text>
</comment>
<dbReference type="InterPro" id="IPR001387">
    <property type="entry name" value="Cro/C1-type_HTH"/>
</dbReference>
<dbReference type="RefSeq" id="WP_347168353.1">
    <property type="nucleotide sequence ID" value="NZ_JBDNCH010000004.1"/>
</dbReference>
<dbReference type="AlphaFoldDB" id="A0AAW9SGK2"/>
<organism evidence="3 4">
    <name type="scientific">Ponticoccus litoralis</name>
    <dbReference type="NCBI Taxonomy" id="422297"/>
    <lineage>
        <taxon>Bacteria</taxon>
        <taxon>Pseudomonadati</taxon>
        <taxon>Pseudomonadota</taxon>
        <taxon>Alphaproteobacteria</taxon>
        <taxon>Rhodobacterales</taxon>
        <taxon>Roseobacteraceae</taxon>
        <taxon>Ponticoccus</taxon>
    </lineage>
</organism>
<dbReference type="GO" id="GO:0005829">
    <property type="term" value="C:cytosol"/>
    <property type="evidence" value="ECO:0007669"/>
    <property type="project" value="TreeGrafter"/>
</dbReference>
<dbReference type="GO" id="GO:0003700">
    <property type="term" value="F:DNA-binding transcription factor activity"/>
    <property type="evidence" value="ECO:0007669"/>
    <property type="project" value="TreeGrafter"/>
</dbReference>
<gene>
    <name evidence="3" type="ORF">ABFB10_21955</name>
</gene>
<reference evidence="3 4" key="1">
    <citation type="submission" date="2024-05" db="EMBL/GenBank/DDBJ databases">
        <title>Genome sequence of Ponticoccus litoralis KCCM 90028.</title>
        <authorList>
            <person name="Kim J.M."/>
            <person name="Lee J.K."/>
            <person name="Choi B.J."/>
            <person name="Bayburt H."/>
            <person name="Baek J.H."/>
            <person name="Jeon C.O."/>
        </authorList>
    </citation>
    <scope>NUCLEOTIDE SEQUENCE [LARGE SCALE GENOMIC DNA]</scope>
    <source>
        <strain evidence="3 4">KCCM 90028</strain>
    </source>
</reference>
<proteinExistence type="predicted"/>
<evidence type="ECO:0000313" key="4">
    <source>
        <dbReference type="Proteomes" id="UP001428774"/>
    </source>
</evidence>
<evidence type="ECO:0000256" key="1">
    <source>
        <dbReference type="ARBA" id="ARBA00023125"/>
    </source>
</evidence>
<evidence type="ECO:0000259" key="2">
    <source>
        <dbReference type="PROSITE" id="PS50943"/>
    </source>
</evidence>
<dbReference type="Gene3D" id="1.10.260.40">
    <property type="entry name" value="lambda repressor-like DNA-binding domains"/>
    <property type="match status" value="1"/>
</dbReference>
<dbReference type="Pfam" id="PF01381">
    <property type="entry name" value="HTH_3"/>
    <property type="match status" value="1"/>
</dbReference>
<accession>A0AAW9SGK2</accession>
<evidence type="ECO:0000313" key="3">
    <source>
        <dbReference type="EMBL" id="MEN9063254.1"/>
    </source>
</evidence>
<dbReference type="InterPro" id="IPR010982">
    <property type="entry name" value="Lambda_DNA-bd_dom_sf"/>
</dbReference>
<feature type="domain" description="HTH cro/C1-type" evidence="2">
    <location>
        <begin position="26"/>
        <end position="80"/>
    </location>
</feature>
<dbReference type="SUPFAM" id="SSF47413">
    <property type="entry name" value="lambda repressor-like DNA-binding domains"/>
    <property type="match status" value="1"/>
</dbReference>
<dbReference type="SMART" id="SM00530">
    <property type="entry name" value="HTH_XRE"/>
    <property type="match status" value="1"/>
</dbReference>
<dbReference type="PANTHER" id="PTHR46797:SF1">
    <property type="entry name" value="METHYLPHOSPHONATE SYNTHASE"/>
    <property type="match status" value="1"/>
</dbReference>
<dbReference type="CDD" id="cd00093">
    <property type="entry name" value="HTH_XRE"/>
    <property type="match status" value="1"/>
</dbReference>
<protein>
    <submittedName>
        <fullName evidence="3">Helix-turn-helix transcriptional regulator</fullName>
    </submittedName>
</protein>
<dbReference type="Proteomes" id="UP001428774">
    <property type="component" value="Unassembled WGS sequence"/>
</dbReference>
<keyword evidence="1" id="KW-0238">DNA-binding</keyword>
<name>A0AAW9SGK2_9RHOB</name>
<keyword evidence="4" id="KW-1185">Reference proteome</keyword>
<dbReference type="InterPro" id="IPR050807">
    <property type="entry name" value="TransReg_Diox_bact_type"/>
</dbReference>
<sequence>MYAQTVYIQKFKHFMTEIDRLLGKSIEARRSLLGLGRRALAARVGLSEAAIGDIEAGKRRPTARQLFDIAEALDLPVPEVFPSIAAEAAATTEAKAPSLPGFSDARAAAAHYHALSKPCRSATFSFLVALQLVPDQAYEE</sequence>